<evidence type="ECO:0000256" key="1">
    <source>
        <dbReference type="ARBA" id="ARBA00000971"/>
    </source>
</evidence>
<evidence type="ECO:0000256" key="3">
    <source>
        <dbReference type="ARBA" id="ARBA00023110"/>
    </source>
</evidence>
<dbReference type="PANTHER" id="PTHR43811">
    <property type="entry name" value="FKBP-TYPE PEPTIDYL-PROLYL CIS-TRANS ISOMERASE FKPA"/>
    <property type="match status" value="1"/>
</dbReference>
<comment type="catalytic activity">
    <reaction evidence="1 5 6">
        <text>[protein]-peptidylproline (omega=180) = [protein]-peptidylproline (omega=0)</text>
        <dbReference type="Rhea" id="RHEA:16237"/>
        <dbReference type="Rhea" id="RHEA-COMP:10747"/>
        <dbReference type="Rhea" id="RHEA-COMP:10748"/>
        <dbReference type="ChEBI" id="CHEBI:83833"/>
        <dbReference type="ChEBI" id="CHEBI:83834"/>
        <dbReference type="EC" id="5.2.1.8"/>
    </reaction>
</comment>
<name>D1PYF8_9BACT</name>
<dbReference type="EC" id="5.2.1.8" evidence="6"/>
<dbReference type="PROSITE" id="PS51257">
    <property type="entry name" value="PROKAR_LIPOPROTEIN"/>
    <property type="match status" value="1"/>
</dbReference>
<gene>
    <name evidence="8" type="ORF">HMPREF0645_1993</name>
</gene>
<accession>D1PYF8</accession>
<comment type="caution">
    <text evidence="8">The sequence shown here is derived from an EMBL/GenBank/DDBJ whole genome shotgun (WGS) entry which is preliminary data.</text>
</comment>
<evidence type="ECO:0000256" key="2">
    <source>
        <dbReference type="ARBA" id="ARBA00006577"/>
    </source>
</evidence>
<keyword evidence="4 5" id="KW-0413">Isomerase</keyword>
<evidence type="ECO:0000313" key="9">
    <source>
        <dbReference type="Proteomes" id="UP000003160"/>
    </source>
</evidence>
<protein>
    <recommendedName>
        <fullName evidence="6">Peptidyl-prolyl cis-trans isomerase</fullName>
        <ecNumber evidence="6">5.2.1.8</ecNumber>
    </recommendedName>
</protein>
<evidence type="ECO:0000259" key="7">
    <source>
        <dbReference type="PROSITE" id="PS50059"/>
    </source>
</evidence>
<evidence type="ECO:0000256" key="4">
    <source>
        <dbReference type="ARBA" id="ARBA00023235"/>
    </source>
</evidence>
<dbReference type="Proteomes" id="UP000003160">
    <property type="component" value="Unassembled WGS sequence"/>
</dbReference>
<organism evidence="8 9">
    <name type="scientific">Hallella bergensis DSM 17361</name>
    <dbReference type="NCBI Taxonomy" id="585502"/>
    <lineage>
        <taxon>Bacteria</taxon>
        <taxon>Pseudomonadati</taxon>
        <taxon>Bacteroidota</taxon>
        <taxon>Bacteroidia</taxon>
        <taxon>Bacteroidales</taxon>
        <taxon>Prevotellaceae</taxon>
        <taxon>Hallella</taxon>
    </lineage>
</organism>
<dbReference type="GO" id="GO:0003755">
    <property type="term" value="F:peptidyl-prolyl cis-trans isomerase activity"/>
    <property type="evidence" value="ECO:0007669"/>
    <property type="project" value="UniProtKB-UniRule"/>
</dbReference>
<dbReference type="Pfam" id="PF00254">
    <property type="entry name" value="FKBP_C"/>
    <property type="match status" value="1"/>
</dbReference>
<dbReference type="InterPro" id="IPR001179">
    <property type="entry name" value="PPIase_FKBP_dom"/>
</dbReference>
<dbReference type="Gene3D" id="3.10.50.40">
    <property type="match status" value="1"/>
</dbReference>
<feature type="domain" description="PPIase FKBP-type" evidence="7">
    <location>
        <begin position="105"/>
        <end position="203"/>
    </location>
</feature>
<evidence type="ECO:0000256" key="5">
    <source>
        <dbReference type="PROSITE-ProRule" id="PRU00277"/>
    </source>
</evidence>
<dbReference type="EMBL" id="ACKS01000077">
    <property type="protein sequence ID" value="EFA43623.1"/>
    <property type="molecule type" value="Genomic_DNA"/>
</dbReference>
<reference evidence="8 9" key="1">
    <citation type="submission" date="2009-10" db="EMBL/GenBank/DDBJ databases">
        <authorList>
            <person name="Qin X."/>
            <person name="Bachman B."/>
            <person name="Battles P."/>
            <person name="Bell A."/>
            <person name="Bess C."/>
            <person name="Bickham C."/>
            <person name="Chaboub L."/>
            <person name="Chen D."/>
            <person name="Coyle M."/>
            <person name="Deiros D.R."/>
            <person name="Dinh H."/>
            <person name="Forbes L."/>
            <person name="Fowler G."/>
            <person name="Francisco L."/>
            <person name="Fu Q."/>
            <person name="Gubbala S."/>
            <person name="Hale W."/>
            <person name="Han Y."/>
            <person name="Hemphill L."/>
            <person name="Highlander S.K."/>
            <person name="Hirani K."/>
            <person name="Hogues M."/>
            <person name="Jackson L."/>
            <person name="Jakkamsetti A."/>
            <person name="Javaid M."/>
            <person name="Jiang H."/>
            <person name="Korchina V."/>
            <person name="Kovar C."/>
            <person name="Lara F."/>
            <person name="Lee S."/>
            <person name="Mata R."/>
            <person name="Mathew T."/>
            <person name="Moen C."/>
            <person name="Morales K."/>
            <person name="Munidasa M."/>
            <person name="Nazareth L."/>
            <person name="Ngo R."/>
            <person name="Nguyen L."/>
            <person name="Okwuonu G."/>
            <person name="Ongeri F."/>
            <person name="Patil S."/>
            <person name="Petrosino J."/>
            <person name="Pham C."/>
            <person name="Pham P."/>
            <person name="Pu L.-L."/>
            <person name="Puazo M."/>
            <person name="Raj R."/>
            <person name="Reid J."/>
            <person name="Rouhana J."/>
            <person name="Saada N."/>
            <person name="Shang Y."/>
            <person name="Simmons D."/>
            <person name="Thornton R."/>
            <person name="Warren J."/>
            <person name="Weissenberger G."/>
            <person name="Zhang J."/>
            <person name="Zhang L."/>
            <person name="Zhou C."/>
            <person name="Zhu D."/>
            <person name="Muzny D."/>
            <person name="Worley K."/>
            <person name="Gibbs R."/>
        </authorList>
    </citation>
    <scope>NUCLEOTIDE SEQUENCE [LARGE SCALE GENOMIC DNA]</scope>
    <source>
        <strain evidence="8 9">DSM 17361</strain>
    </source>
</reference>
<dbReference type="PANTHER" id="PTHR43811:SF19">
    <property type="entry name" value="39 KDA FK506-BINDING NUCLEAR PROTEIN"/>
    <property type="match status" value="1"/>
</dbReference>
<dbReference type="HOGENOM" id="CLU_013615_7_1_10"/>
<comment type="similarity">
    <text evidence="2 6">Belongs to the FKBP-type PPIase family.</text>
</comment>
<dbReference type="AlphaFoldDB" id="D1PYF8"/>
<evidence type="ECO:0000256" key="6">
    <source>
        <dbReference type="RuleBase" id="RU003915"/>
    </source>
</evidence>
<dbReference type="PROSITE" id="PS50059">
    <property type="entry name" value="FKBP_PPIASE"/>
    <property type="match status" value="1"/>
</dbReference>
<dbReference type="eggNOG" id="COG0545">
    <property type="taxonomic scope" value="Bacteria"/>
</dbReference>
<sequence>MKKSSINILKGMVVFLPFCLFTFLLFSSCSESSDDVEEFEDWQNTNIKRWNSIYAQAKESVARGDTNWKIYKNWSYEDSVHADNTSYIVVHVLNEGSGVGCPLYTDSVRVHYRGRLTASASYPNGYEFDSSMGSSTATYETAAPAQFHVSKLTDGFATALQHMHIGDEWEVYVPWTLGYGTKANSSIPAYSVLVFTIKLVSYYSAGQSVPDFKAKGNYSWQVE</sequence>
<evidence type="ECO:0000313" key="8">
    <source>
        <dbReference type="EMBL" id="EFA43623.1"/>
    </source>
</evidence>
<dbReference type="SUPFAM" id="SSF54534">
    <property type="entry name" value="FKBP-like"/>
    <property type="match status" value="1"/>
</dbReference>
<dbReference type="OrthoDB" id="9814548at2"/>
<dbReference type="InterPro" id="IPR046357">
    <property type="entry name" value="PPIase_dom_sf"/>
</dbReference>
<keyword evidence="3 5" id="KW-0697">Rotamase</keyword>
<proteinExistence type="inferred from homology"/>
<keyword evidence="9" id="KW-1185">Reference proteome</keyword>